<feature type="transmembrane region" description="Helical" evidence="5">
    <location>
        <begin position="83"/>
        <end position="106"/>
    </location>
</feature>
<dbReference type="AlphaFoldDB" id="A0A2G8JH43"/>
<dbReference type="Gene3D" id="1.20.58.390">
    <property type="entry name" value="Neurotransmitter-gated ion-channel transmembrane domain"/>
    <property type="match status" value="1"/>
</dbReference>
<feature type="domain" description="Neurotransmitter-gated ion-channel ligand-binding" evidence="6">
    <location>
        <begin position="1"/>
        <end position="82"/>
    </location>
</feature>
<keyword evidence="2 5" id="KW-0812">Transmembrane</keyword>
<dbReference type="SUPFAM" id="SSF90112">
    <property type="entry name" value="Neurotransmitter-gated ion-channel transmembrane pore"/>
    <property type="match status" value="1"/>
</dbReference>
<accession>A0A2G8JH43</accession>
<dbReference type="PANTHER" id="PTHR18945">
    <property type="entry name" value="NEUROTRANSMITTER GATED ION CHANNEL"/>
    <property type="match status" value="1"/>
</dbReference>
<evidence type="ECO:0000259" key="6">
    <source>
        <dbReference type="Pfam" id="PF02931"/>
    </source>
</evidence>
<dbReference type="GO" id="GO:0005230">
    <property type="term" value="F:extracellular ligand-gated monoatomic ion channel activity"/>
    <property type="evidence" value="ECO:0007669"/>
    <property type="project" value="InterPro"/>
</dbReference>
<protein>
    <submittedName>
        <fullName evidence="8">Putative neuronal acetylcholine receptor subunit alpha-9</fullName>
    </submittedName>
</protein>
<comment type="caution">
    <text evidence="8">The sequence shown here is derived from an EMBL/GenBank/DDBJ whole genome shotgun (WGS) entry which is preliminary data.</text>
</comment>
<dbReference type="GO" id="GO:0004888">
    <property type="term" value="F:transmembrane signaling receptor activity"/>
    <property type="evidence" value="ECO:0007669"/>
    <property type="project" value="InterPro"/>
</dbReference>
<dbReference type="CDD" id="cd19051">
    <property type="entry name" value="LGIC_TM_cation"/>
    <property type="match status" value="1"/>
</dbReference>
<dbReference type="InterPro" id="IPR036719">
    <property type="entry name" value="Neuro-gated_channel_TM_sf"/>
</dbReference>
<dbReference type="InterPro" id="IPR006202">
    <property type="entry name" value="Neur_chan_lig-bd"/>
</dbReference>
<name>A0A2G8JH43_STIJA</name>
<sequence>MDVRTFPFDSHKCLQRYTSYSYHGGHLYLHATTDNAALEDVLVRNGVWSLSSFKVEEVVNYYTCCPFPYVEVHYTLNIKRQPWFYIVNIGIPTLLLTCAALAVFLLHPGSGEKISFSVSNVLALVVFQQLLSTSMPPTGDQTPIIGKSTAAHLCVTPEGCIPPSLVTQTDKDECMT</sequence>
<evidence type="ECO:0000256" key="2">
    <source>
        <dbReference type="ARBA" id="ARBA00022692"/>
    </source>
</evidence>
<dbReference type="Gene3D" id="2.70.170.10">
    <property type="entry name" value="Neurotransmitter-gated ion-channel ligand-binding domain"/>
    <property type="match status" value="1"/>
</dbReference>
<evidence type="ECO:0000313" key="9">
    <source>
        <dbReference type="Proteomes" id="UP000230750"/>
    </source>
</evidence>
<keyword evidence="9" id="KW-1185">Reference proteome</keyword>
<dbReference type="InterPro" id="IPR006201">
    <property type="entry name" value="Neur_channel"/>
</dbReference>
<dbReference type="Proteomes" id="UP000230750">
    <property type="component" value="Unassembled WGS sequence"/>
</dbReference>
<evidence type="ECO:0000256" key="5">
    <source>
        <dbReference type="SAM" id="Phobius"/>
    </source>
</evidence>
<evidence type="ECO:0000256" key="1">
    <source>
        <dbReference type="ARBA" id="ARBA00004141"/>
    </source>
</evidence>
<dbReference type="EMBL" id="MRZV01002002">
    <property type="protein sequence ID" value="PIK35035.1"/>
    <property type="molecule type" value="Genomic_DNA"/>
</dbReference>
<dbReference type="InterPro" id="IPR006029">
    <property type="entry name" value="Neurotrans-gated_channel_TM"/>
</dbReference>
<dbReference type="GO" id="GO:0016020">
    <property type="term" value="C:membrane"/>
    <property type="evidence" value="ECO:0007669"/>
    <property type="project" value="UniProtKB-SubCell"/>
</dbReference>
<dbReference type="InterPro" id="IPR036734">
    <property type="entry name" value="Neur_chan_lig-bd_sf"/>
</dbReference>
<dbReference type="InterPro" id="IPR038050">
    <property type="entry name" value="Neuro_actylchol_rec"/>
</dbReference>
<proteinExistence type="predicted"/>
<dbReference type="SUPFAM" id="SSF63712">
    <property type="entry name" value="Nicotinic receptor ligand binding domain-like"/>
    <property type="match status" value="1"/>
</dbReference>
<gene>
    <name evidence="8" type="ORF">BSL78_28139</name>
</gene>
<comment type="subcellular location">
    <subcellularLocation>
        <location evidence="1">Membrane</location>
        <topology evidence="1">Multi-pass membrane protein</topology>
    </subcellularLocation>
</comment>
<dbReference type="Pfam" id="PF02932">
    <property type="entry name" value="Neur_chan_memb"/>
    <property type="match status" value="1"/>
</dbReference>
<feature type="domain" description="Neurotransmitter-gated ion-channel transmembrane" evidence="7">
    <location>
        <begin position="91"/>
        <end position="147"/>
    </location>
</feature>
<evidence type="ECO:0000313" key="8">
    <source>
        <dbReference type="EMBL" id="PIK35035.1"/>
    </source>
</evidence>
<evidence type="ECO:0000259" key="7">
    <source>
        <dbReference type="Pfam" id="PF02932"/>
    </source>
</evidence>
<evidence type="ECO:0000256" key="3">
    <source>
        <dbReference type="ARBA" id="ARBA00022989"/>
    </source>
</evidence>
<organism evidence="8 9">
    <name type="scientific">Stichopus japonicus</name>
    <name type="common">Sea cucumber</name>
    <dbReference type="NCBI Taxonomy" id="307972"/>
    <lineage>
        <taxon>Eukaryota</taxon>
        <taxon>Metazoa</taxon>
        <taxon>Echinodermata</taxon>
        <taxon>Eleutherozoa</taxon>
        <taxon>Echinozoa</taxon>
        <taxon>Holothuroidea</taxon>
        <taxon>Aspidochirotacea</taxon>
        <taxon>Aspidochirotida</taxon>
        <taxon>Stichopodidae</taxon>
        <taxon>Apostichopus</taxon>
    </lineage>
</organism>
<dbReference type="Pfam" id="PF02931">
    <property type="entry name" value="Neur_chan_LBD"/>
    <property type="match status" value="1"/>
</dbReference>
<dbReference type="STRING" id="307972.A0A2G8JH43"/>
<evidence type="ECO:0000256" key="4">
    <source>
        <dbReference type="ARBA" id="ARBA00023136"/>
    </source>
</evidence>
<keyword evidence="8" id="KW-0675">Receptor</keyword>
<keyword evidence="4 5" id="KW-0472">Membrane</keyword>
<dbReference type="OrthoDB" id="5975154at2759"/>
<reference evidence="8 9" key="1">
    <citation type="journal article" date="2017" name="PLoS Biol.">
        <title>The sea cucumber genome provides insights into morphological evolution and visceral regeneration.</title>
        <authorList>
            <person name="Zhang X."/>
            <person name="Sun L."/>
            <person name="Yuan J."/>
            <person name="Sun Y."/>
            <person name="Gao Y."/>
            <person name="Zhang L."/>
            <person name="Li S."/>
            <person name="Dai H."/>
            <person name="Hamel J.F."/>
            <person name="Liu C."/>
            <person name="Yu Y."/>
            <person name="Liu S."/>
            <person name="Lin W."/>
            <person name="Guo K."/>
            <person name="Jin S."/>
            <person name="Xu P."/>
            <person name="Storey K.B."/>
            <person name="Huan P."/>
            <person name="Zhang T."/>
            <person name="Zhou Y."/>
            <person name="Zhang J."/>
            <person name="Lin C."/>
            <person name="Li X."/>
            <person name="Xing L."/>
            <person name="Huo D."/>
            <person name="Sun M."/>
            <person name="Wang L."/>
            <person name="Mercier A."/>
            <person name="Li F."/>
            <person name="Yang H."/>
            <person name="Xiang J."/>
        </authorList>
    </citation>
    <scope>NUCLEOTIDE SEQUENCE [LARGE SCALE GENOMIC DNA]</scope>
    <source>
        <strain evidence="8">Shaxun</strain>
        <tissue evidence="8">Muscle</tissue>
    </source>
</reference>
<keyword evidence="3 5" id="KW-1133">Transmembrane helix</keyword>